<accession>A0A5P2B018</accession>
<proteinExistence type="predicted"/>
<evidence type="ECO:0000313" key="2">
    <source>
        <dbReference type="Proteomes" id="UP000324106"/>
    </source>
</evidence>
<gene>
    <name evidence="1" type="ORF">DEJ46_34670</name>
</gene>
<reference evidence="1 2" key="1">
    <citation type="submission" date="2018-05" db="EMBL/GenBank/DDBJ databases">
        <title>Streptomyces venezuelae.</title>
        <authorList>
            <person name="Kim W."/>
            <person name="Lee N."/>
            <person name="Cho B.-K."/>
        </authorList>
    </citation>
    <scope>NUCLEOTIDE SEQUENCE [LARGE SCALE GENOMIC DNA]</scope>
    <source>
        <strain evidence="1 2">ATCC 15068</strain>
    </source>
</reference>
<sequence>MSGSQSYWVAEQGDVVHRSGECPGLVSGQQGNEAQGIASQDVIEFSSEAEAIERAAGHRMCRHPKCAL</sequence>
<dbReference type="AlphaFoldDB" id="A0A5P2B018"/>
<dbReference type="Proteomes" id="UP000324106">
    <property type="component" value="Chromosome"/>
</dbReference>
<evidence type="ECO:0000313" key="1">
    <source>
        <dbReference type="EMBL" id="QES23636.1"/>
    </source>
</evidence>
<organism evidence="1 2">
    <name type="scientific">Streptomyces venezuelae</name>
    <dbReference type="NCBI Taxonomy" id="54571"/>
    <lineage>
        <taxon>Bacteria</taxon>
        <taxon>Bacillati</taxon>
        <taxon>Actinomycetota</taxon>
        <taxon>Actinomycetes</taxon>
        <taxon>Kitasatosporales</taxon>
        <taxon>Streptomycetaceae</taxon>
        <taxon>Streptomyces</taxon>
    </lineage>
</organism>
<protein>
    <submittedName>
        <fullName evidence="1">Uncharacterized protein</fullName>
    </submittedName>
</protein>
<name>A0A5P2B018_STRVZ</name>
<dbReference type="EMBL" id="CP029194">
    <property type="protein sequence ID" value="QES23636.1"/>
    <property type="molecule type" value="Genomic_DNA"/>
</dbReference>